<keyword evidence="6 7" id="KW-0472">Membrane</keyword>
<evidence type="ECO:0000256" key="4">
    <source>
        <dbReference type="ARBA" id="ARBA00022989"/>
    </source>
</evidence>
<feature type="transmembrane region" description="Helical" evidence="7">
    <location>
        <begin position="187"/>
        <end position="204"/>
    </location>
</feature>
<dbReference type="EMBL" id="MN738770">
    <property type="protein sequence ID" value="QHS83966.1"/>
    <property type="molecule type" value="Genomic_DNA"/>
</dbReference>
<evidence type="ECO:0000256" key="7">
    <source>
        <dbReference type="SAM" id="Phobius"/>
    </source>
</evidence>
<evidence type="ECO:0000256" key="5">
    <source>
        <dbReference type="ARBA" id="ARBA00023098"/>
    </source>
</evidence>
<keyword evidence="3 7" id="KW-0812">Transmembrane</keyword>
<dbReference type="GO" id="GO:0000139">
    <property type="term" value="C:Golgi membrane"/>
    <property type="evidence" value="ECO:0007669"/>
    <property type="project" value="TreeGrafter"/>
</dbReference>
<dbReference type="PANTHER" id="PTHR21290">
    <property type="entry name" value="SPHINGOMYELIN SYNTHETASE"/>
    <property type="match status" value="1"/>
</dbReference>
<comment type="subcellular location">
    <subcellularLocation>
        <location evidence="1">Membrane</location>
        <topology evidence="1">Multi-pass membrane protein</topology>
    </subcellularLocation>
</comment>
<dbReference type="GO" id="GO:0005789">
    <property type="term" value="C:endoplasmic reticulum membrane"/>
    <property type="evidence" value="ECO:0007669"/>
    <property type="project" value="TreeGrafter"/>
</dbReference>
<evidence type="ECO:0000256" key="3">
    <source>
        <dbReference type="ARBA" id="ARBA00022692"/>
    </source>
</evidence>
<evidence type="ECO:0000256" key="1">
    <source>
        <dbReference type="ARBA" id="ARBA00004141"/>
    </source>
</evidence>
<dbReference type="GO" id="GO:0033188">
    <property type="term" value="F:sphingomyelin synthase activity"/>
    <property type="evidence" value="ECO:0007669"/>
    <property type="project" value="TreeGrafter"/>
</dbReference>
<evidence type="ECO:0000256" key="2">
    <source>
        <dbReference type="ARBA" id="ARBA00022679"/>
    </source>
</evidence>
<dbReference type="InterPro" id="IPR045221">
    <property type="entry name" value="Sphingomyelin_synth-like"/>
</dbReference>
<dbReference type="GO" id="GO:0046513">
    <property type="term" value="P:ceramide biosynthetic process"/>
    <property type="evidence" value="ECO:0007669"/>
    <property type="project" value="TreeGrafter"/>
</dbReference>
<evidence type="ECO:0000259" key="8">
    <source>
        <dbReference type="Pfam" id="PF14360"/>
    </source>
</evidence>
<feature type="transmembrane region" description="Helical" evidence="7">
    <location>
        <begin position="20"/>
        <end position="39"/>
    </location>
</feature>
<name>A0A6C0AWL8_9ZZZZ</name>
<protein>
    <recommendedName>
        <fullName evidence="8">Sphingomyelin synthase-like domain-containing protein</fullName>
    </recommendedName>
</protein>
<evidence type="ECO:0000256" key="6">
    <source>
        <dbReference type="ARBA" id="ARBA00023136"/>
    </source>
</evidence>
<feature type="transmembrane region" description="Helical" evidence="7">
    <location>
        <begin position="65"/>
        <end position="82"/>
    </location>
</feature>
<dbReference type="InterPro" id="IPR025749">
    <property type="entry name" value="Sphingomyelin_synth-like_dom"/>
</dbReference>
<organism evidence="9">
    <name type="scientific">viral metagenome</name>
    <dbReference type="NCBI Taxonomy" id="1070528"/>
    <lineage>
        <taxon>unclassified sequences</taxon>
        <taxon>metagenomes</taxon>
        <taxon>organismal metagenomes</taxon>
    </lineage>
</organism>
<dbReference type="AlphaFoldDB" id="A0A6C0AWL8"/>
<accession>A0A6C0AWL8</accession>
<dbReference type="GO" id="GO:0047493">
    <property type="term" value="F:ceramide cholinephosphotransferase activity"/>
    <property type="evidence" value="ECO:0007669"/>
    <property type="project" value="TreeGrafter"/>
</dbReference>
<dbReference type="Pfam" id="PF14360">
    <property type="entry name" value="PAP2_C"/>
    <property type="match status" value="1"/>
</dbReference>
<dbReference type="GO" id="GO:0005886">
    <property type="term" value="C:plasma membrane"/>
    <property type="evidence" value="ECO:0007669"/>
    <property type="project" value="TreeGrafter"/>
</dbReference>
<feature type="transmembrane region" description="Helical" evidence="7">
    <location>
        <begin position="162"/>
        <end position="180"/>
    </location>
</feature>
<dbReference type="PANTHER" id="PTHR21290:SF25">
    <property type="entry name" value="SPHINGOMYELIN SYNTHASE-RELATED PROTEIN 1"/>
    <property type="match status" value="1"/>
</dbReference>
<sequence>MNKNRDIINKINNFFHEIPLVAYIIPYLMHLCSTSYLLYGEPHKYTHKEPLYDIIINNIPNLSKYHYLINYIMLILLIPFLINPKLDYFISIFKYVSIIIFFRAITTSVTILPSCEKDHCKLQNNYLNYIIGHCNDKIFSGHTSVSLILLYLIYNYDLVDTNVFYFLIFIQILIALLLIVTKGHYTIDVLLGYFITGTILLLVSDL</sequence>
<keyword evidence="2" id="KW-0808">Transferase</keyword>
<evidence type="ECO:0000313" key="9">
    <source>
        <dbReference type="EMBL" id="QHS83966.1"/>
    </source>
</evidence>
<feature type="domain" description="Sphingomyelin synthase-like" evidence="8">
    <location>
        <begin position="133"/>
        <end position="200"/>
    </location>
</feature>
<feature type="transmembrane region" description="Helical" evidence="7">
    <location>
        <begin position="88"/>
        <end position="112"/>
    </location>
</feature>
<reference evidence="9" key="1">
    <citation type="journal article" date="2020" name="Nature">
        <title>Giant virus diversity and host interactions through global metagenomics.</title>
        <authorList>
            <person name="Schulz F."/>
            <person name="Roux S."/>
            <person name="Paez-Espino D."/>
            <person name="Jungbluth S."/>
            <person name="Walsh D.A."/>
            <person name="Denef V.J."/>
            <person name="McMahon K.D."/>
            <person name="Konstantinidis K.T."/>
            <person name="Eloe-Fadrosh E.A."/>
            <person name="Kyrpides N.C."/>
            <person name="Woyke T."/>
        </authorList>
    </citation>
    <scope>NUCLEOTIDE SEQUENCE</scope>
    <source>
        <strain evidence="9">GVMAG-S-ERX555965-48</strain>
    </source>
</reference>
<keyword evidence="4 7" id="KW-1133">Transmembrane helix</keyword>
<feature type="transmembrane region" description="Helical" evidence="7">
    <location>
        <begin position="138"/>
        <end position="156"/>
    </location>
</feature>
<keyword evidence="5" id="KW-0443">Lipid metabolism</keyword>
<proteinExistence type="predicted"/>